<organism evidence="5">
    <name type="scientific">Leptolyngbya sp. NK1-12</name>
    <dbReference type="NCBI Taxonomy" id="2547451"/>
    <lineage>
        <taxon>Bacteria</taxon>
        <taxon>Bacillati</taxon>
        <taxon>Cyanobacteriota</taxon>
        <taxon>Cyanophyceae</taxon>
        <taxon>Leptolyngbyales</taxon>
        <taxon>Leptolyngbyaceae</taxon>
        <taxon>Leptolyngbya group</taxon>
        <taxon>Leptolyngbya</taxon>
    </lineage>
</organism>
<dbReference type="InterPro" id="IPR003018">
    <property type="entry name" value="GAF"/>
</dbReference>
<protein>
    <submittedName>
        <fullName evidence="5">EAL domain-containing protein</fullName>
    </submittedName>
</protein>
<dbReference type="FunFam" id="3.20.20.450:FF:000001">
    <property type="entry name" value="Cyclic di-GMP phosphodiesterase yahA"/>
    <property type="match status" value="1"/>
</dbReference>
<dbReference type="InterPro" id="IPR000014">
    <property type="entry name" value="PAS"/>
</dbReference>
<dbReference type="PANTHER" id="PTHR44757">
    <property type="entry name" value="DIGUANYLATE CYCLASE DGCP"/>
    <property type="match status" value="1"/>
</dbReference>
<dbReference type="Pfam" id="PF00990">
    <property type="entry name" value="GGDEF"/>
    <property type="match status" value="1"/>
</dbReference>
<dbReference type="Pfam" id="PF13426">
    <property type="entry name" value="PAS_9"/>
    <property type="match status" value="1"/>
</dbReference>
<evidence type="ECO:0000259" key="2">
    <source>
        <dbReference type="PROSITE" id="PS50113"/>
    </source>
</evidence>
<dbReference type="EMBL" id="CP053586">
    <property type="protein sequence ID" value="WNZ23534.1"/>
    <property type="molecule type" value="Genomic_DNA"/>
</dbReference>
<dbReference type="Pfam" id="PF01590">
    <property type="entry name" value="GAF"/>
    <property type="match status" value="1"/>
</dbReference>
<name>A0AA97AGJ3_9CYAN</name>
<dbReference type="InterPro" id="IPR000700">
    <property type="entry name" value="PAS-assoc_C"/>
</dbReference>
<dbReference type="SMART" id="SM00091">
    <property type="entry name" value="PAS"/>
    <property type="match status" value="2"/>
</dbReference>
<dbReference type="Gene3D" id="3.30.450.20">
    <property type="entry name" value="PAS domain"/>
    <property type="match status" value="2"/>
</dbReference>
<dbReference type="Gene3D" id="3.30.70.270">
    <property type="match status" value="1"/>
</dbReference>
<dbReference type="InterPro" id="IPR029016">
    <property type="entry name" value="GAF-like_dom_sf"/>
</dbReference>
<dbReference type="InterPro" id="IPR000160">
    <property type="entry name" value="GGDEF_dom"/>
</dbReference>
<dbReference type="InterPro" id="IPR043128">
    <property type="entry name" value="Rev_trsase/Diguanyl_cyclase"/>
</dbReference>
<accession>A0AA97AGJ3</accession>
<dbReference type="AlphaFoldDB" id="A0AA97AGJ3"/>
<dbReference type="InterPro" id="IPR013655">
    <property type="entry name" value="PAS_fold_3"/>
</dbReference>
<reference evidence="5" key="1">
    <citation type="submission" date="2020-05" db="EMBL/GenBank/DDBJ databases">
        <authorList>
            <person name="Zhu T."/>
            <person name="Keshari N."/>
            <person name="Lu X."/>
        </authorList>
    </citation>
    <scope>NUCLEOTIDE SEQUENCE</scope>
    <source>
        <strain evidence="5">NK1-12</strain>
    </source>
</reference>
<dbReference type="InterPro" id="IPR001633">
    <property type="entry name" value="EAL_dom"/>
</dbReference>
<dbReference type="PROSITE" id="PS50112">
    <property type="entry name" value="PAS"/>
    <property type="match status" value="2"/>
</dbReference>
<dbReference type="Gene3D" id="3.20.20.450">
    <property type="entry name" value="EAL domain"/>
    <property type="match status" value="1"/>
</dbReference>
<dbReference type="Gene3D" id="3.30.450.40">
    <property type="match status" value="1"/>
</dbReference>
<dbReference type="PANTHER" id="PTHR44757:SF2">
    <property type="entry name" value="BIOFILM ARCHITECTURE MAINTENANCE PROTEIN MBAA"/>
    <property type="match status" value="1"/>
</dbReference>
<dbReference type="CDD" id="cd00130">
    <property type="entry name" value="PAS"/>
    <property type="match status" value="2"/>
</dbReference>
<feature type="domain" description="PAC" evidence="2">
    <location>
        <begin position="301"/>
        <end position="355"/>
    </location>
</feature>
<dbReference type="PROSITE" id="PS50113">
    <property type="entry name" value="PAC"/>
    <property type="match status" value="2"/>
</dbReference>
<feature type="domain" description="GGDEF" evidence="4">
    <location>
        <begin position="516"/>
        <end position="649"/>
    </location>
</feature>
<evidence type="ECO:0000259" key="3">
    <source>
        <dbReference type="PROSITE" id="PS50883"/>
    </source>
</evidence>
<feature type="domain" description="PAS" evidence="1">
    <location>
        <begin position="356"/>
        <end position="429"/>
    </location>
</feature>
<evidence type="ECO:0000313" key="5">
    <source>
        <dbReference type="EMBL" id="WNZ23534.1"/>
    </source>
</evidence>
<dbReference type="NCBIfam" id="TIGR00254">
    <property type="entry name" value="GGDEF"/>
    <property type="match status" value="1"/>
</dbReference>
<dbReference type="SUPFAM" id="SSF55785">
    <property type="entry name" value="PYP-like sensor domain (PAS domain)"/>
    <property type="match status" value="2"/>
</dbReference>
<dbReference type="InterPro" id="IPR052155">
    <property type="entry name" value="Biofilm_reg_signaling"/>
</dbReference>
<dbReference type="SMART" id="SM00086">
    <property type="entry name" value="PAC"/>
    <property type="match status" value="2"/>
</dbReference>
<dbReference type="PROSITE" id="PS50887">
    <property type="entry name" value="GGDEF"/>
    <property type="match status" value="1"/>
</dbReference>
<dbReference type="InterPro" id="IPR001610">
    <property type="entry name" value="PAC"/>
</dbReference>
<dbReference type="CDD" id="cd01949">
    <property type="entry name" value="GGDEF"/>
    <property type="match status" value="1"/>
</dbReference>
<dbReference type="SMART" id="SM00052">
    <property type="entry name" value="EAL"/>
    <property type="match status" value="1"/>
</dbReference>
<sequence>MLPANQHPQNEQPFDTASYQPANYQPIHASLEPVAERLNRFQPACSPLCNSHWQQTEAVLRRHARQQAAVANLGQRALLNIDLPKLMHEAVTTVAQVLKMQYCAIFELLPNGSTLMLQAGTGWQPGLVGTQMGTQPNWLFGYTLAQRQPVVIRDLLIETRFGCPALLYSHRIKSGINLVIPGQDQPFGILGVYTTKFWTFTQDDIHFLQAVANVLAATVARKKFEARLRLMERAIAASSNGIILTDVQQPDNPIVYVNPAFEAMTGYSASEILGKNCRLLQQDDRKQPGLEVLRTALREVRECHVVVRNYRKDGSLFWNELRVAPVYDTDGYLTHFVGVQTNITDRIRAEEALKASEQKLNSILKSLEDVVWSYSLTENRLRYVNPATEKVYGRPVHDFLQDPDLWFKVIHPDDQAQVQQSLLRLYQTGSGEIEYRILHANGEVRWLCDRYHVTYDAQGAPFSLDGIATDITERKRMQEQLIHDACHDNLTGLPNRVLFMKQLAQAIAHSKKTADHLFAVLFLDLDRFKLVNDSLGHLVGDQLLVAIAHRLANCLRPNETIARLGGDEFTVLLDGMEQVQEATHLAERIHQALQLPFTLNGEKIFASASIGIALSVDGYDSPEQVLRDADIALYQAKGHSKMSHAVFDTAMYNQAVALLQLETDLRWAIEQRQLCIYYQPIVCLKTGAIVGFEALVRWHHPERGLISPAEFIPLAEEMGLILPIGHWVLQEACQQLCHWQAQFPQASALTISVNLSARQLLQPDLVEQVAQVLQTTQLNPALLKLEITESGIIQTAEPTALLSQLKALQLQLCIDDFGTGYSSLSRLQQFPIDTLKIDRSFVSQMHETSENDEIVHAIISLAHNLDMDVVAEGIEVAEQFARLKALRCEQGQGYFFSPPLHAAAVAALIAQSPKW</sequence>
<dbReference type="CDD" id="cd01948">
    <property type="entry name" value="EAL"/>
    <property type="match status" value="1"/>
</dbReference>
<dbReference type="SMART" id="SM00267">
    <property type="entry name" value="GGDEF"/>
    <property type="match status" value="1"/>
</dbReference>
<feature type="domain" description="PAC" evidence="2">
    <location>
        <begin position="431"/>
        <end position="483"/>
    </location>
</feature>
<dbReference type="NCBIfam" id="TIGR00229">
    <property type="entry name" value="sensory_box"/>
    <property type="match status" value="2"/>
</dbReference>
<dbReference type="InterPro" id="IPR035965">
    <property type="entry name" value="PAS-like_dom_sf"/>
</dbReference>
<evidence type="ECO:0000259" key="1">
    <source>
        <dbReference type="PROSITE" id="PS50112"/>
    </source>
</evidence>
<gene>
    <name evidence="5" type="ORF">HJG54_12190</name>
</gene>
<dbReference type="InterPro" id="IPR035919">
    <property type="entry name" value="EAL_sf"/>
</dbReference>
<evidence type="ECO:0000259" key="4">
    <source>
        <dbReference type="PROSITE" id="PS50887"/>
    </source>
</evidence>
<dbReference type="InterPro" id="IPR029787">
    <property type="entry name" value="Nucleotide_cyclase"/>
</dbReference>
<feature type="domain" description="PAS" evidence="1">
    <location>
        <begin position="227"/>
        <end position="285"/>
    </location>
</feature>
<dbReference type="SUPFAM" id="SSF55073">
    <property type="entry name" value="Nucleotide cyclase"/>
    <property type="match status" value="1"/>
</dbReference>
<dbReference type="RefSeq" id="WP_316435227.1">
    <property type="nucleotide sequence ID" value="NZ_CP053586.1"/>
</dbReference>
<dbReference type="PROSITE" id="PS50883">
    <property type="entry name" value="EAL"/>
    <property type="match status" value="1"/>
</dbReference>
<dbReference type="SMART" id="SM00065">
    <property type="entry name" value="GAF"/>
    <property type="match status" value="1"/>
</dbReference>
<proteinExistence type="predicted"/>
<dbReference type="SUPFAM" id="SSF141868">
    <property type="entry name" value="EAL domain-like"/>
    <property type="match status" value="1"/>
</dbReference>
<dbReference type="Pfam" id="PF00563">
    <property type="entry name" value="EAL"/>
    <property type="match status" value="1"/>
</dbReference>
<dbReference type="Pfam" id="PF08447">
    <property type="entry name" value="PAS_3"/>
    <property type="match status" value="1"/>
</dbReference>
<dbReference type="SUPFAM" id="SSF55781">
    <property type="entry name" value="GAF domain-like"/>
    <property type="match status" value="1"/>
</dbReference>
<feature type="domain" description="EAL" evidence="3">
    <location>
        <begin position="658"/>
        <end position="913"/>
    </location>
</feature>